<keyword evidence="4" id="KW-1185">Reference proteome</keyword>
<evidence type="ECO:0000313" key="3">
    <source>
        <dbReference type="EMBL" id="MST49350.1"/>
    </source>
</evidence>
<proteinExistence type="predicted"/>
<dbReference type="AlphaFoldDB" id="A0A7K0K2S0"/>
<dbReference type="GO" id="GO:0016874">
    <property type="term" value="F:ligase activity"/>
    <property type="evidence" value="ECO:0007669"/>
    <property type="project" value="UniProtKB-KW"/>
</dbReference>
<evidence type="ECO:0000313" key="4">
    <source>
        <dbReference type="Proteomes" id="UP000442535"/>
    </source>
</evidence>
<dbReference type="Proteomes" id="UP000442535">
    <property type="component" value="Unassembled WGS sequence"/>
</dbReference>
<name>A0A7K0K2S0_9ACTO</name>
<comment type="caution">
    <text evidence="3">The sequence shown here is derived from an EMBL/GenBank/DDBJ whole genome shotgun (WGS) entry which is preliminary data.</text>
</comment>
<feature type="domain" description="ATP-grasp" evidence="2">
    <location>
        <begin position="133"/>
        <end position="341"/>
    </location>
</feature>
<dbReference type="SUPFAM" id="SSF56059">
    <property type="entry name" value="Glutathione synthetase ATP-binding domain-like"/>
    <property type="match status" value="1"/>
</dbReference>
<dbReference type="PROSITE" id="PS50975">
    <property type="entry name" value="ATP_GRASP"/>
    <property type="match status" value="1"/>
</dbReference>
<dbReference type="InterPro" id="IPR011761">
    <property type="entry name" value="ATP-grasp"/>
</dbReference>
<sequence length="445" mass="49997">MEKSTKTPPPFQPIILGGDIGTYGLVRSFFEGWGVKSLVVTSMVLGPIQNSRLLKPVIVEGDDDSHEDFIGKLLEIGPLLKKKWPDTPLVLMANSDTNVVNIQNHADQLREFYLFSFPSLETIAETNDKAGFAKLAEKHGMNVPRTLEINLDDGLDAVKKQVGEAFSQYPLIIKASRSYGYEQLHWPGKAKVYTAGDTSEAAEILQTLEEHTAGHPQARHFVVQPRIEGNDTFNLSLTAYVDGRGEVSFLGAAHVLLEDHHPTALGNPAAMITETYPELFRQAEAFLVGENWRGFANFDVKVNRGTGEAFFFEVNPRIGRNLYYNTAAGNNPMFALVNDLLKGESTPINDNPDTVLYTVLPRSLLLAYTTGRVRAQVKELWRGKHFHPLLAPGEREWSLRYVKRRFYVWVSTWNHWRKFLQNFPPKALAAIGRESFETTPLTDAR</sequence>
<gene>
    <name evidence="3" type="ORF">FYJ63_03725</name>
</gene>
<keyword evidence="1" id="KW-0067">ATP-binding</keyword>
<evidence type="ECO:0000259" key="2">
    <source>
        <dbReference type="PROSITE" id="PS50975"/>
    </source>
</evidence>
<dbReference type="GO" id="GO:0005524">
    <property type="term" value="F:ATP binding"/>
    <property type="evidence" value="ECO:0007669"/>
    <property type="project" value="UniProtKB-UniRule"/>
</dbReference>
<dbReference type="GO" id="GO:0046872">
    <property type="term" value="F:metal ion binding"/>
    <property type="evidence" value="ECO:0007669"/>
    <property type="project" value="InterPro"/>
</dbReference>
<evidence type="ECO:0000256" key="1">
    <source>
        <dbReference type="PROSITE-ProRule" id="PRU00409"/>
    </source>
</evidence>
<accession>A0A7K0K2S0</accession>
<keyword evidence="1" id="KW-0547">Nucleotide-binding</keyword>
<dbReference type="EMBL" id="VUMY01000005">
    <property type="protein sequence ID" value="MST49350.1"/>
    <property type="molecule type" value="Genomic_DNA"/>
</dbReference>
<organism evidence="3 4">
    <name type="scientific">Mobiluncus porci</name>
    <dbReference type="NCBI Taxonomy" id="2652278"/>
    <lineage>
        <taxon>Bacteria</taxon>
        <taxon>Bacillati</taxon>
        <taxon>Actinomycetota</taxon>
        <taxon>Actinomycetes</taxon>
        <taxon>Actinomycetales</taxon>
        <taxon>Actinomycetaceae</taxon>
        <taxon>Mobiluncus</taxon>
    </lineage>
</organism>
<dbReference type="RefSeq" id="WP_154543907.1">
    <property type="nucleotide sequence ID" value="NZ_JAQYQY010000003.1"/>
</dbReference>
<dbReference type="Gene3D" id="3.30.470.20">
    <property type="entry name" value="ATP-grasp fold, B domain"/>
    <property type="match status" value="1"/>
</dbReference>
<reference evidence="3 4" key="1">
    <citation type="submission" date="2019-08" db="EMBL/GenBank/DDBJ databases">
        <title>In-depth cultivation of the pig gut microbiome towards novel bacterial diversity and tailored functional studies.</title>
        <authorList>
            <person name="Wylensek D."/>
            <person name="Hitch T.C.A."/>
            <person name="Clavel T."/>
        </authorList>
    </citation>
    <scope>NUCLEOTIDE SEQUENCE [LARGE SCALE GENOMIC DNA]</scope>
    <source>
        <strain evidence="3 4">RF-GAM-744-WT-7</strain>
    </source>
</reference>
<protein>
    <submittedName>
        <fullName evidence="3">Carboxylate--amine ligase</fullName>
    </submittedName>
</protein>
<keyword evidence="3" id="KW-0436">Ligase</keyword>